<gene>
    <name evidence="1" type="ORF">H2021_02180</name>
</gene>
<name>A0A838YRC9_9GAMM</name>
<dbReference type="AlphaFoldDB" id="A0A838YRC9"/>
<accession>A0A838YRC9</accession>
<evidence type="ECO:0000313" key="1">
    <source>
        <dbReference type="EMBL" id="MBA4724003.1"/>
    </source>
</evidence>
<organism evidence="1 2">
    <name type="scientific">SAR86 cluster bacterium</name>
    <dbReference type="NCBI Taxonomy" id="2030880"/>
    <lineage>
        <taxon>Bacteria</taxon>
        <taxon>Pseudomonadati</taxon>
        <taxon>Pseudomonadota</taxon>
        <taxon>Gammaproteobacteria</taxon>
        <taxon>SAR86 cluster</taxon>
    </lineage>
</organism>
<reference evidence="1 2" key="1">
    <citation type="submission" date="2020-06" db="EMBL/GenBank/DDBJ databases">
        <title>Dysbiosis in marine aquaculture revealed through microbiome analysis: reverse ecology for environmental sustainability.</title>
        <authorList>
            <person name="Haro-Moreno J.M."/>
            <person name="Coutinho F.H."/>
            <person name="Zaragoza-Solas A."/>
            <person name="Picazo A."/>
            <person name="Almagro-Moreno S."/>
            <person name="Lopez-Perez M."/>
        </authorList>
    </citation>
    <scope>NUCLEOTIDE SEQUENCE [LARGE SCALE GENOMIC DNA]</scope>
    <source>
        <strain evidence="1">MCMED-G42</strain>
    </source>
</reference>
<protein>
    <submittedName>
        <fullName evidence="1">Uncharacterized protein</fullName>
    </submittedName>
</protein>
<proteinExistence type="predicted"/>
<comment type="caution">
    <text evidence="1">The sequence shown here is derived from an EMBL/GenBank/DDBJ whole genome shotgun (WGS) entry which is preliminary data.</text>
</comment>
<dbReference type="EMBL" id="JACETM010000014">
    <property type="protein sequence ID" value="MBA4724003.1"/>
    <property type="molecule type" value="Genomic_DNA"/>
</dbReference>
<sequence length="145" mass="17144">MESFELVNHYLDLSSDTLKQITFDGSQSDNQLRLIFCIALEKSFDSFADEVYKKENFNIEKFSQLKPISKFKSIYDNYPSYGLVNNEFRIDGFIPQFKESYEKEIEQGNLNLITSSSTNSLKKFISLLDIYKQWINLFRKMHEEC</sequence>
<evidence type="ECO:0000313" key="2">
    <source>
        <dbReference type="Proteomes" id="UP000585327"/>
    </source>
</evidence>
<dbReference type="Proteomes" id="UP000585327">
    <property type="component" value="Unassembled WGS sequence"/>
</dbReference>